<feature type="region of interest" description="Disordered" evidence="2">
    <location>
        <begin position="533"/>
        <end position="587"/>
    </location>
</feature>
<feature type="compositionally biased region" description="Acidic residues" evidence="2">
    <location>
        <begin position="705"/>
        <end position="715"/>
    </location>
</feature>
<comment type="similarity">
    <text evidence="1">Belongs to the actin family.</text>
</comment>
<dbReference type="AlphaFoldDB" id="A0A5C5FS35"/>
<gene>
    <name evidence="3" type="ORF">DMC30DRAFT_292523</name>
</gene>
<dbReference type="InterPro" id="IPR004000">
    <property type="entry name" value="Actin"/>
</dbReference>
<feature type="compositionally biased region" description="Low complexity" evidence="2">
    <location>
        <begin position="11"/>
        <end position="28"/>
    </location>
</feature>
<feature type="compositionally biased region" description="Low complexity" evidence="2">
    <location>
        <begin position="41"/>
        <end position="70"/>
    </location>
</feature>
<dbReference type="OrthoDB" id="337660at2759"/>
<organism evidence="3 4">
    <name type="scientific">Rhodotorula diobovata</name>
    <dbReference type="NCBI Taxonomy" id="5288"/>
    <lineage>
        <taxon>Eukaryota</taxon>
        <taxon>Fungi</taxon>
        <taxon>Dikarya</taxon>
        <taxon>Basidiomycota</taxon>
        <taxon>Pucciniomycotina</taxon>
        <taxon>Microbotryomycetes</taxon>
        <taxon>Sporidiobolales</taxon>
        <taxon>Sporidiobolaceae</taxon>
        <taxon>Rhodotorula</taxon>
    </lineage>
</organism>
<feature type="compositionally biased region" description="Low complexity" evidence="2">
    <location>
        <begin position="549"/>
        <end position="570"/>
    </location>
</feature>
<comment type="caution">
    <text evidence="3">The sequence shown here is derived from an EMBL/GenBank/DDBJ whole genome shotgun (WGS) entry which is preliminary data.</text>
</comment>
<feature type="region of interest" description="Disordered" evidence="2">
    <location>
        <begin position="335"/>
        <end position="372"/>
    </location>
</feature>
<dbReference type="Pfam" id="PF00022">
    <property type="entry name" value="Actin"/>
    <property type="match status" value="1"/>
</dbReference>
<evidence type="ECO:0000313" key="3">
    <source>
        <dbReference type="EMBL" id="TNY19640.1"/>
    </source>
</evidence>
<dbReference type="Gene3D" id="3.90.640.10">
    <property type="entry name" value="Actin, Chain A, domain 4"/>
    <property type="match status" value="1"/>
</dbReference>
<feature type="compositionally biased region" description="Basic and acidic residues" evidence="2">
    <location>
        <begin position="695"/>
        <end position="704"/>
    </location>
</feature>
<feature type="compositionally biased region" description="Pro residues" evidence="2">
    <location>
        <begin position="1"/>
        <end position="10"/>
    </location>
</feature>
<dbReference type="EMBL" id="SOZI01000089">
    <property type="protein sequence ID" value="TNY19640.1"/>
    <property type="molecule type" value="Genomic_DNA"/>
</dbReference>
<dbReference type="SMART" id="SM00268">
    <property type="entry name" value="ACTIN"/>
    <property type="match status" value="1"/>
</dbReference>
<dbReference type="SUPFAM" id="SSF53067">
    <property type="entry name" value="Actin-like ATPase domain"/>
    <property type="match status" value="2"/>
</dbReference>
<feature type="region of interest" description="Disordered" evidence="2">
    <location>
        <begin position="680"/>
        <end position="733"/>
    </location>
</feature>
<name>A0A5C5FS35_9BASI</name>
<dbReference type="Proteomes" id="UP000311382">
    <property type="component" value="Unassembled WGS sequence"/>
</dbReference>
<feature type="compositionally biased region" description="Low complexity" evidence="2">
    <location>
        <begin position="339"/>
        <end position="372"/>
    </location>
</feature>
<dbReference type="InterPro" id="IPR043129">
    <property type="entry name" value="ATPase_NBD"/>
</dbReference>
<feature type="compositionally biased region" description="Pro residues" evidence="2">
    <location>
        <begin position="537"/>
        <end position="548"/>
    </location>
</feature>
<evidence type="ECO:0000256" key="2">
    <source>
        <dbReference type="SAM" id="MobiDB-lite"/>
    </source>
</evidence>
<evidence type="ECO:0000256" key="1">
    <source>
        <dbReference type="RuleBase" id="RU000487"/>
    </source>
</evidence>
<feature type="region of interest" description="Disordered" evidence="2">
    <location>
        <begin position="130"/>
        <end position="160"/>
    </location>
</feature>
<accession>A0A5C5FS35</accession>
<reference evidence="3 4" key="1">
    <citation type="submission" date="2019-03" db="EMBL/GenBank/DDBJ databases">
        <title>Rhodosporidium diobovatum UCD-FST 08-225 genome sequencing, assembly, and annotation.</title>
        <authorList>
            <person name="Fakankun I.U."/>
            <person name="Fristensky B."/>
            <person name="Levin D.B."/>
        </authorList>
    </citation>
    <scope>NUCLEOTIDE SEQUENCE [LARGE SCALE GENOMIC DNA]</scope>
    <source>
        <strain evidence="3 4">UCD-FST 08-225</strain>
    </source>
</reference>
<dbReference type="PANTHER" id="PTHR11937">
    <property type="entry name" value="ACTIN"/>
    <property type="match status" value="1"/>
</dbReference>
<dbReference type="Gene3D" id="3.30.420.40">
    <property type="match status" value="3"/>
</dbReference>
<keyword evidence="4" id="KW-1185">Reference proteome</keyword>
<feature type="compositionally biased region" description="Basic and acidic residues" evidence="2">
    <location>
        <begin position="142"/>
        <end position="160"/>
    </location>
</feature>
<proteinExistence type="inferred from homology"/>
<dbReference type="STRING" id="5288.A0A5C5FS35"/>
<sequence>MASAPPPSSFAPPASSLAAPSTSPSTARSRSRPRPPPAPPASQGTSSALAHSALPPTPARPSSSSTAAAASALLAASPHYTTSLRSRHSLYGTEDRVVLDLGSALWKLGFSGEPQPRACESVVRELATERARGPTARARGPRVPEEDGGDRLWGLEKGEPSDDEWQVREERVKRMLRRLWFEHLMIDPKTRKVIVLENPLLPNRVKEMIARVLFDNLQVPSMSFACSPLLSLMGAGAVTGLVVDVGHLETTVLPIFHSRPLFPLLTTTPRAGARLNRRLRSLLLAFGSYAPPPSSVNSMTPPTIGRVPREVLTDELVEEIKTRLCFVGEELPPVDRSARASSSSSSSPAGASVSAMSVDAPPPAAAGAQSPDPDAALLQHLCARYASTSGRPAQRTTDVSFRVPNLSQPPVASGVGRGWVSVPGWVRERAAEVLWEEGGDEEGGDEVEGEESGLAGVVLDCLLKVRPRTVCSHCTRRWARLAHDDADSPHPRCSQLPIDLRKPLASSILVTGGTAMLPGFFPRLKASLLAQLERSHPPSPPPSPPLPPSSASASASTSDAAMHAASASASPTPPAPSTASGVDADADTVAKHRRRRALTLRLHTLRHSPRWAPLAPLAPHLAILNHPSPSSSSGAEVLASSLARSREGSAPSFAPALQAWVGGSLAGALKLGGGGGDVAREEWDAAGVGPGSGRGGRDEGREEEGGQEEEWEEEEERKRRRRGARLPDWTRLA</sequence>
<feature type="region of interest" description="Disordered" evidence="2">
    <location>
        <begin position="1"/>
        <end position="70"/>
    </location>
</feature>
<protein>
    <submittedName>
        <fullName evidence="3">Fungal-specific actin related protein</fullName>
    </submittedName>
</protein>
<evidence type="ECO:0000313" key="4">
    <source>
        <dbReference type="Proteomes" id="UP000311382"/>
    </source>
</evidence>